<dbReference type="PANTHER" id="PTHR11659">
    <property type="entry name" value="GLUTAMYL-TRNA GLN AMIDOTRANSFERASE SUBUNIT B MITOCHONDRIAL AND PROKARYOTIC PET112-RELATED"/>
    <property type="match status" value="1"/>
</dbReference>
<protein>
    <recommendedName>
        <fullName evidence="3 11">Aspartyl/glutamyl-tRNA(Asn/Gln) amidotransferase subunit B</fullName>
        <shortName evidence="11">Asp/Glu-ADT subunit B</shortName>
        <ecNumber evidence="11">6.3.5.-</ecNumber>
    </recommendedName>
</protein>
<dbReference type="InterPro" id="IPR004413">
    <property type="entry name" value="GatB"/>
</dbReference>
<evidence type="ECO:0000256" key="1">
    <source>
        <dbReference type="ARBA" id="ARBA00005306"/>
    </source>
</evidence>
<keyword evidence="14" id="KW-1185">Reference proteome</keyword>
<dbReference type="Pfam" id="PF02934">
    <property type="entry name" value="GatB_N"/>
    <property type="match status" value="1"/>
</dbReference>
<dbReference type="InterPro" id="IPR017959">
    <property type="entry name" value="Asn/Gln-tRNA_amidoTrfase_suB/E"/>
</dbReference>
<keyword evidence="5 11" id="KW-0547">Nucleotide-binding</keyword>
<dbReference type="HAMAP" id="MF_00121">
    <property type="entry name" value="GatB"/>
    <property type="match status" value="1"/>
</dbReference>
<proteinExistence type="inferred from homology"/>
<dbReference type="InterPro" id="IPR017958">
    <property type="entry name" value="Gln-tRNA_amidoTrfase_suB_CS"/>
</dbReference>
<dbReference type="InterPro" id="IPR003789">
    <property type="entry name" value="Asn/Gln_tRNA_amidoTrase-B-like"/>
</dbReference>
<dbReference type="GO" id="GO:0005524">
    <property type="term" value="F:ATP binding"/>
    <property type="evidence" value="ECO:0007669"/>
    <property type="project" value="UniProtKB-KW"/>
</dbReference>
<dbReference type="InterPro" id="IPR018027">
    <property type="entry name" value="Asn/Gln_amidotransferase"/>
</dbReference>
<dbReference type="NCBIfam" id="NF004012">
    <property type="entry name" value="PRK05477.1-2"/>
    <property type="match status" value="1"/>
</dbReference>
<dbReference type="GO" id="GO:0050567">
    <property type="term" value="F:glutaminyl-tRNA synthase (glutamine-hydrolyzing) activity"/>
    <property type="evidence" value="ECO:0007669"/>
    <property type="project" value="UniProtKB-UniRule"/>
</dbReference>
<dbReference type="RefSeq" id="WP_257742836.1">
    <property type="nucleotide sequence ID" value="NZ_CP096115.1"/>
</dbReference>
<evidence type="ECO:0000256" key="5">
    <source>
        <dbReference type="ARBA" id="ARBA00022741"/>
    </source>
</evidence>
<dbReference type="Proteomes" id="UP001060368">
    <property type="component" value="Chromosome"/>
</dbReference>
<dbReference type="KEGG" id="mend:L6E24_00765"/>
<evidence type="ECO:0000313" key="14">
    <source>
        <dbReference type="Proteomes" id="UP001060368"/>
    </source>
</evidence>
<dbReference type="SUPFAM" id="SSF55931">
    <property type="entry name" value="Glutamine synthetase/guanido kinase"/>
    <property type="match status" value="1"/>
</dbReference>
<evidence type="ECO:0000256" key="7">
    <source>
        <dbReference type="ARBA" id="ARBA00022917"/>
    </source>
</evidence>
<dbReference type="Gene3D" id="1.10.10.410">
    <property type="match status" value="1"/>
</dbReference>
<evidence type="ECO:0000256" key="10">
    <source>
        <dbReference type="ARBA" id="ARBA00047913"/>
    </source>
</evidence>
<evidence type="ECO:0000256" key="4">
    <source>
        <dbReference type="ARBA" id="ARBA00022598"/>
    </source>
</evidence>
<evidence type="ECO:0000256" key="8">
    <source>
        <dbReference type="ARBA" id="ARBA00024799"/>
    </source>
</evidence>
<dbReference type="AlphaFoldDB" id="A0A9E7PS72"/>
<dbReference type="GO" id="GO:0070681">
    <property type="term" value="P:glutaminyl-tRNAGln biosynthesis via transamidation"/>
    <property type="evidence" value="ECO:0007669"/>
    <property type="project" value="TreeGrafter"/>
</dbReference>
<reference evidence="13" key="1">
    <citation type="submission" date="2022-04" db="EMBL/GenBank/DDBJ databases">
        <title>Complete genome of Methanoplanus endosymbiosus DSM 3599.</title>
        <authorList>
            <person name="Chen S.-C."/>
            <person name="You Y.-T."/>
            <person name="Zhou Y.-Z."/>
            <person name="Lai M.-C."/>
        </authorList>
    </citation>
    <scope>NUCLEOTIDE SEQUENCE</scope>
    <source>
        <strain evidence="13">DSM 3599</strain>
    </source>
</reference>
<sequence>MSEAEPVRSPELKKDPKDLKVIIGLEIHCQLKTKTKLFCGCSTDYRDDEPNTHVCPICLGLPGALPKLNKQAVIYALKVAKALNLEIPEYSEFSRKNYFYPDLPKGYQVSQYDKPVAERGIVTVEDDEGHEKPIRITRIHLEEDPGRLVHKTGRDRAGYTLVDYNRSSIPLIEIVTEPDLSSPKEARRFLNKLRSTLEYLDVFDGEREGSIRVDANISLEGHSRVECKNISSYKGVEKALNFEITRQRNMVRRGQEIVMETRHFMESRGITQGSRSKEEECDYRYFPEPDLRPLRVSSWVKDIELPELPDARRQRFIEQYNLSPNHSRTLIGDIKVADFYETVVKPGCDSVLAATWVADTLLGELYYREMKIDSVPVDNFVDLIALLKQNEITDRVGVDVLRIMLDEVKEGKEAEMPSDIVQRLSLGKAGDGEFDDIIAKIVEANPQAVADYHEGKQNALNFLVGQVMKETRGRADPKILNKIMAEKIAPKE</sequence>
<comment type="function">
    <text evidence="8 11">Allows the formation of correctly charged Asn-tRNA(Asn) or Gln-tRNA(Gln) through the transamidation of misacylated Asp-tRNA(Asn) or Glu-tRNA(Gln) in organisms which lack either or both of asparaginyl-tRNA or glutaminyl-tRNA synthetases. The reaction takes place in the presence of glutamine and ATP through an activated phospho-Asp-tRNA(Asn) or phospho-Glu-tRNA(Gln).</text>
</comment>
<evidence type="ECO:0000259" key="12">
    <source>
        <dbReference type="SMART" id="SM00845"/>
    </source>
</evidence>
<feature type="domain" description="Asn/Gln amidotransferase" evidence="12">
    <location>
        <begin position="338"/>
        <end position="488"/>
    </location>
</feature>
<evidence type="ECO:0000256" key="2">
    <source>
        <dbReference type="ARBA" id="ARBA00011123"/>
    </source>
</evidence>
<dbReference type="PROSITE" id="PS01234">
    <property type="entry name" value="GATB"/>
    <property type="match status" value="1"/>
</dbReference>
<dbReference type="SUPFAM" id="SSF89095">
    <property type="entry name" value="GatB/YqeY motif"/>
    <property type="match status" value="1"/>
</dbReference>
<comment type="subunit">
    <text evidence="2 11">Heterotrimer of A, B and C subunits.</text>
</comment>
<comment type="similarity">
    <text evidence="1 11">Belongs to the GatB/GatE family. GatB subfamily.</text>
</comment>
<dbReference type="GeneID" id="74306182"/>
<comment type="catalytic activity">
    <reaction evidence="9 11">
        <text>L-aspartyl-tRNA(Asn) + L-glutamine + ATP + H2O = L-asparaginyl-tRNA(Asn) + L-glutamate + ADP + phosphate + 2 H(+)</text>
        <dbReference type="Rhea" id="RHEA:14513"/>
        <dbReference type="Rhea" id="RHEA-COMP:9674"/>
        <dbReference type="Rhea" id="RHEA-COMP:9677"/>
        <dbReference type="ChEBI" id="CHEBI:15377"/>
        <dbReference type="ChEBI" id="CHEBI:15378"/>
        <dbReference type="ChEBI" id="CHEBI:29985"/>
        <dbReference type="ChEBI" id="CHEBI:30616"/>
        <dbReference type="ChEBI" id="CHEBI:43474"/>
        <dbReference type="ChEBI" id="CHEBI:58359"/>
        <dbReference type="ChEBI" id="CHEBI:78515"/>
        <dbReference type="ChEBI" id="CHEBI:78516"/>
        <dbReference type="ChEBI" id="CHEBI:456216"/>
    </reaction>
</comment>
<dbReference type="NCBIfam" id="NF004014">
    <property type="entry name" value="PRK05477.1-4"/>
    <property type="match status" value="1"/>
</dbReference>
<dbReference type="SMART" id="SM00845">
    <property type="entry name" value="GatB_Yqey"/>
    <property type="match status" value="1"/>
</dbReference>
<dbReference type="GO" id="GO:0006412">
    <property type="term" value="P:translation"/>
    <property type="evidence" value="ECO:0007669"/>
    <property type="project" value="UniProtKB-UniRule"/>
</dbReference>
<keyword evidence="6 11" id="KW-0067">ATP-binding</keyword>
<comment type="catalytic activity">
    <reaction evidence="10 11">
        <text>L-glutamyl-tRNA(Gln) + L-glutamine + ATP + H2O = L-glutaminyl-tRNA(Gln) + L-glutamate + ADP + phosphate + H(+)</text>
        <dbReference type="Rhea" id="RHEA:17521"/>
        <dbReference type="Rhea" id="RHEA-COMP:9681"/>
        <dbReference type="Rhea" id="RHEA-COMP:9684"/>
        <dbReference type="ChEBI" id="CHEBI:15377"/>
        <dbReference type="ChEBI" id="CHEBI:15378"/>
        <dbReference type="ChEBI" id="CHEBI:29985"/>
        <dbReference type="ChEBI" id="CHEBI:30616"/>
        <dbReference type="ChEBI" id="CHEBI:43474"/>
        <dbReference type="ChEBI" id="CHEBI:58359"/>
        <dbReference type="ChEBI" id="CHEBI:78520"/>
        <dbReference type="ChEBI" id="CHEBI:78521"/>
        <dbReference type="ChEBI" id="CHEBI:456216"/>
    </reaction>
</comment>
<organism evidence="13 14">
    <name type="scientific">Methanoplanus endosymbiosus</name>
    <dbReference type="NCBI Taxonomy" id="33865"/>
    <lineage>
        <taxon>Archaea</taxon>
        <taxon>Methanobacteriati</taxon>
        <taxon>Methanobacteriota</taxon>
        <taxon>Stenosarchaea group</taxon>
        <taxon>Methanomicrobia</taxon>
        <taxon>Methanomicrobiales</taxon>
        <taxon>Methanomicrobiaceae</taxon>
        <taxon>Methanoplanus</taxon>
    </lineage>
</organism>
<dbReference type="Gene3D" id="1.10.150.380">
    <property type="entry name" value="GatB domain, N-terminal subdomain"/>
    <property type="match status" value="1"/>
</dbReference>
<dbReference type="Pfam" id="PF02637">
    <property type="entry name" value="GatB_Yqey"/>
    <property type="match status" value="1"/>
</dbReference>
<dbReference type="InterPro" id="IPR042114">
    <property type="entry name" value="GatB_C_1"/>
</dbReference>
<evidence type="ECO:0000256" key="3">
    <source>
        <dbReference type="ARBA" id="ARBA00016923"/>
    </source>
</evidence>
<evidence type="ECO:0000313" key="13">
    <source>
        <dbReference type="EMBL" id="UUX92692.1"/>
    </source>
</evidence>
<dbReference type="EC" id="6.3.5.-" evidence="11"/>
<dbReference type="FunFam" id="1.10.10.410:FF:000001">
    <property type="entry name" value="Aspartyl/glutamyl-tRNA(Asn/Gln) amidotransferase subunit B"/>
    <property type="match status" value="1"/>
</dbReference>
<accession>A0A9E7PS72</accession>
<dbReference type="InterPro" id="IPR006075">
    <property type="entry name" value="Asn/Gln-tRNA_Trfase_suB/E_cat"/>
</dbReference>
<evidence type="ECO:0000256" key="9">
    <source>
        <dbReference type="ARBA" id="ARBA00047380"/>
    </source>
</evidence>
<keyword evidence="7 11" id="KW-0648">Protein biosynthesis</keyword>
<dbReference type="InterPro" id="IPR023168">
    <property type="entry name" value="GatB_Yqey_C_2"/>
</dbReference>
<dbReference type="PANTHER" id="PTHR11659:SF0">
    <property type="entry name" value="GLUTAMYL-TRNA(GLN) AMIDOTRANSFERASE SUBUNIT B, MITOCHONDRIAL"/>
    <property type="match status" value="1"/>
</dbReference>
<dbReference type="InterPro" id="IPR014746">
    <property type="entry name" value="Gln_synth/guanido_kin_cat_dom"/>
</dbReference>
<evidence type="ECO:0000256" key="11">
    <source>
        <dbReference type="HAMAP-Rule" id="MF_00121"/>
    </source>
</evidence>
<gene>
    <name evidence="11 13" type="primary">gatB</name>
    <name evidence="13" type="ORF">L6E24_00765</name>
</gene>
<dbReference type="EMBL" id="CP096115">
    <property type="protein sequence ID" value="UUX92692.1"/>
    <property type="molecule type" value="Genomic_DNA"/>
</dbReference>
<evidence type="ECO:0000256" key="6">
    <source>
        <dbReference type="ARBA" id="ARBA00022840"/>
    </source>
</evidence>
<dbReference type="NCBIfam" id="TIGR00133">
    <property type="entry name" value="gatB"/>
    <property type="match status" value="1"/>
</dbReference>
<keyword evidence="4 11" id="KW-0436">Ligase</keyword>
<name>A0A9E7PS72_9EURY</name>